<dbReference type="PRINTS" id="PR00452">
    <property type="entry name" value="SH3DOMAIN"/>
</dbReference>
<evidence type="ECO:0000256" key="5">
    <source>
        <dbReference type="ARBA" id="ARBA00037432"/>
    </source>
</evidence>
<keyword evidence="2 7" id="KW-0727">SH2 domain</keyword>
<dbReference type="PROSITE" id="PS50002">
    <property type="entry name" value="SH3"/>
    <property type="match status" value="2"/>
</dbReference>
<evidence type="ECO:0000256" key="9">
    <source>
        <dbReference type="SAM" id="MobiDB-lite"/>
    </source>
</evidence>
<keyword evidence="3" id="KW-0040">ANK repeat</keyword>
<feature type="region of interest" description="Disordered" evidence="9">
    <location>
        <begin position="146"/>
        <end position="233"/>
    </location>
</feature>
<dbReference type="OrthoDB" id="10255964at2759"/>
<dbReference type="PANTHER" id="PTHR46037">
    <property type="entry name" value="PROTEIN ENHANCER OF SEVENLESS 2B"/>
    <property type="match status" value="1"/>
</dbReference>
<dbReference type="Gene3D" id="2.30.30.40">
    <property type="entry name" value="SH3 Domains"/>
    <property type="match status" value="2"/>
</dbReference>
<dbReference type="RefSeq" id="XP_042564154.1">
    <property type="nucleotide sequence ID" value="XM_042708220.1"/>
</dbReference>
<dbReference type="InterPro" id="IPR036028">
    <property type="entry name" value="SH3-like_dom_sf"/>
</dbReference>
<protein>
    <recommendedName>
        <fullName evidence="6">Osteoclast-stimulating factor 1</fullName>
    </recommendedName>
</protein>
<feature type="compositionally biased region" description="Polar residues" evidence="9">
    <location>
        <begin position="186"/>
        <end position="199"/>
    </location>
</feature>
<name>A0A6P8ELH7_CLUHA</name>
<evidence type="ECO:0000259" key="11">
    <source>
        <dbReference type="PROSITE" id="PS50002"/>
    </source>
</evidence>
<dbReference type="SMART" id="SM00326">
    <property type="entry name" value="SH3"/>
    <property type="match status" value="2"/>
</dbReference>
<evidence type="ECO:0000313" key="13">
    <source>
        <dbReference type="RefSeq" id="XP_031416838.1"/>
    </source>
</evidence>
<dbReference type="SUPFAM" id="SSF55550">
    <property type="entry name" value="SH2 domain"/>
    <property type="match status" value="1"/>
</dbReference>
<dbReference type="SMART" id="SM00252">
    <property type="entry name" value="SH2"/>
    <property type="match status" value="1"/>
</dbReference>
<dbReference type="SUPFAM" id="SSF50044">
    <property type="entry name" value="SH3-domain"/>
    <property type="match status" value="2"/>
</dbReference>
<dbReference type="GeneID" id="105892193"/>
<dbReference type="AlphaFoldDB" id="A0A6P8ELH7"/>
<dbReference type="Proteomes" id="UP000515152">
    <property type="component" value="Chromosome 1"/>
</dbReference>
<dbReference type="InterPro" id="IPR000980">
    <property type="entry name" value="SH2"/>
</dbReference>
<dbReference type="PRINTS" id="PR00499">
    <property type="entry name" value="P67PHOX"/>
</dbReference>
<evidence type="ECO:0000256" key="3">
    <source>
        <dbReference type="ARBA" id="ARBA00023043"/>
    </source>
</evidence>
<evidence type="ECO:0000256" key="7">
    <source>
        <dbReference type="PROSITE-ProRule" id="PRU00191"/>
    </source>
</evidence>
<feature type="domain" description="SH3" evidence="11">
    <location>
        <begin position="1"/>
        <end position="56"/>
    </location>
</feature>
<dbReference type="FunFam" id="2.30.30.40:FF:000072">
    <property type="entry name" value="Unconventional Myosin IB"/>
    <property type="match status" value="1"/>
</dbReference>
<dbReference type="PROSITE" id="PS50001">
    <property type="entry name" value="SH2"/>
    <property type="match status" value="1"/>
</dbReference>
<evidence type="ECO:0000256" key="8">
    <source>
        <dbReference type="PROSITE-ProRule" id="PRU00192"/>
    </source>
</evidence>
<reference evidence="13 14" key="1">
    <citation type="submission" date="2025-04" db="UniProtKB">
        <authorList>
            <consortium name="RefSeq"/>
        </authorList>
    </citation>
    <scope>IDENTIFICATION</scope>
</reference>
<dbReference type="RefSeq" id="XP_042564135.1">
    <property type="nucleotide sequence ID" value="XM_042708201.1"/>
</dbReference>
<evidence type="ECO:0000313" key="12">
    <source>
        <dbReference type="Proteomes" id="UP000515152"/>
    </source>
</evidence>
<evidence type="ECO:0000256" key="1">
    <source>
        <dbReference type="ARBA" id="ARBA00022443"/>
    </source>
</evidence>
<keyword evidence="12" id="KW-1185">Reference proteome</keyword>
<organism evidence="12 14">
    <name type="scientific">Clupea harengus</name>
    <name type="common">Atlantic herring</name>
    <dbReference type="NCBI Taxonomy" id="7950"/>
    <lineage>
        <taxon>Eukaryota</taxon>
        <taxon>Metazoa</taxon>
        <taxon>Chordata</taxon>
        <taxon>Craniata</taxon>
        <taxon>Vertebrata</taxon>
        <taxon>Euteleostomi</taxon>
        <taxon>Actinopterygii</taxon>
        <taxon>Neopterygii</taxon>
        <taxon>Teleostei</taxon>
        <taxon>Clupei</taxon>
        <taxon>Clupeiformes</taxon>
        <taxon>Clupeoidei</taxon>
        <taxon>Clupeidae</taxon>
        <taxon>Clupea</taxon>
    </lineage>
</organism>
<evidence type="ECO:0000313" key="16">
    <source>
        <dbReference type="RefSeq" id="XP_042564154.1"/>
    </source>
</evidence>
<keyword evidence="1 8" id="KW-0728">SH3 domain</keyword>
<dbReference type="InterPro" id="IPR043539">
    <property type="entry name" value="Grb2-like"/>
</dbReference>
<dbReference type="InterPro" id="IPR036860">
    <property type="entry name" value="SH2_dom_sf"/>
</dbReference>
<dbReference type="RefSeq" id="XP_031416903.1">
    <property type="nucleotide sequence ID" value="XM_031561043.2"/>
</dbReference>
<dbReference type="InterPro" id="IPR001452">
    <property type="entry name" value="SH3_domain"/>
</dbReference>
<sequence>MEARGKYDFNGTAEDELSFRKGDILKILGAQDDWFKAELHGHEGFVPKNYVDRQTPSWFQETASRGASEDILKAREVGGFLIRVSQNNPGDFSISVRHESDVQHFKIMRENKAKYHIWSVKFNSLNELVEFYMKNSISKHREIFLSDGSRDAPRPSAPQPTKRINVSEDIRHPGSYGGSPLPTPQWRASDQPHAQQNKRASVEERASTLGSTQKSANQNSSQTGRRISDPITQRVPTQVRAIYDFTAEEDDELGFKAGEIIEVLDCSDSSWYKGRLCGKVGLFPANYTFPHGETR</sequence>
<feature type="domain" description="SH2" evidence="10">
    <location>
        <begin position="58"/>
        <end position="136"/>
    </location>
</feature>
<evidence type="ECO:0000256" key="2">
    <source>
        <dbReference type="ARBA" id="ARBA00022999"/>
    </source>
</evidence>
<dbReference type="GeneTree" id="ENSGT00940000157307"/>
<dbReference type="Pfam" id="PF00018">
    <property type="entry name" value="SH3_1"/>
    <property type="match status" value="2"/>
</dbReference>
<dbReference type="Pfam" id="PF00017">
    <property type="entry name" value="SH2"/>
    <property type="match status" value="1"/>
</dbReference>
<dbReference type="KEGG" id="char:105892193"/>
<keyword evidence="4" id="KW-0449">Lipoprotein</keyword>
<evidence type="ECO:0000313" key="14">
    <source>
        <dbReference type="RefSeq" id="XP_031416903.1"/>
    </source>
</evidence>
<feature type="compositionally biased region" description="Polar residues" evidence="9">
    <location>
        <begin position="208"/>
        <end position="233"/>
    </location>
</feature>
<dbReference type="RefSeq" id="XP_031416838.1">
    <property type="nucleotide sequence ID" value="XM_031560978.2"/>
</dbReference>
<gene>
    <name evidence="13 14 15 16" type="primary">LOC105892193</name>
</gene>
<evidence type="ECO:0000313" key="15">
    <source>
        <dbReference type="RefSeq" id="XP_042564135.1"/>
    </source>
</evidence>
<evidence type="ECO:0000256" key="6">
    <source>
        <dbReference type="ARBA" id="ARBA00040640"/>
    </source>
</evidence>
<dbReference type="Gene3D" id="3.30.505.10">
    <property type="entry name" value="SH2 domain"/>
    <property type="match status" value="1"/>
</dbReference>
<accession>A0A6P8ELH7</accession>
<dbReference type="PRINTS" id="PR00401">
    <property type="entry name" value="SH2DOMAIN"/>
</dbReference>
<dbReference type="CDD" id="cd09941">
    <property type="entry name" value="SH2_Grb2_like"/>
    <property type="match status" value="1"/>
</dbReference>
<feature type="domain" description="SH3" evidence="11">
    <location>
        <begin position="234"/>
        <end position="293"/>
    </location>
</feature>
<evidence type="ECO:0000256" key="4">
    <source>
        <dbReference type="ARBA" id="ARBA00023288"/>
    </source>
</evidence>
<keyword evidence="13 14" id="KW-0675">Receptor</keyword>
<evidence type="ECO:0000259" key="10">
    <source>
        <dbReference type="PROSITE" id="PS50001"/>
    </source>
</evidence>
<proteinExistence type="predicted"/>
<comment type="function">
    <text evidence="5">Induces bone resorption, acting probably through a signaling cascade which results in the secretion of factor(s) enhancing osteoclast formation and activity.</text>
</comment>